<organism evidence="1 2">
    <name type="scientific">Haemonchus placei</name>
    <name type="common">Barber's pole worm</name>
    <dbReference type="NCBI Taxonomy" id="6290"/>
    <lineage>
        <taxon>Eukaryota</taxon>
        <taxon>Metazoa</taxon>
        <taxon>Ecdysozoa</taxon>
        <taxon>Nematoda</taxon>
        <taxon>Chromadorea</taxon>
        <taxon>Rhabditida</taxon>
        <taxon>Rhabditina</taxon>
        <taxon>Rhabditomorpha</taxon>
        <taxon>Strongyloidea</taxon>
        <taxon>Trichostrongylidae</taxon>
        <taxon>Haemonchus</taxon>
    </lineage>
</organism>
<evidence type="ECO:0000313" key="1">
    <source>
        <dbReference type="EMBL" id="VDO58474.1"/>
    </source>
</evidence>
<sequence length="37" mass="3959">MSCGCCLSQSSQIRSNRLDCLISSTDDNGSPTRLPGR</sequence>
<protein>
    <submittedName>
        <fullName evidence="1">Uncharacterized protein</fullName>
    </submittedName>
</protein>
<dbReference type="EMBL" id="UZAF01019218">
    <property type="protein sequence ID" value="VDO58474.1"/>
    <property type="molecule type" value="Genomic_DNA"/>
</dbReference>
<name>A0A3P7XI88_HAEPC</name>
<dbReference type="AlphaFoldDB" id="A0A3P7XI88"/>
<keyword evidence="2" id="KW-1185">Reference proteome</keyword>
<dbReference type="Proteomes" id="UP000268014">
    <property type="component" value="Unassembled WGS sequence"/>
</dbReference>
<evidence type="ECO:0000313" key="2">
    <source>
        <dbReference type="Proteomes" id="UP000268014"/>
    </source>
</evidence>
<proteinExistence type="predicted"/>
<reference evidence="1 2" key="1">
    <citation type="submission" date="2018-11" db="EMBL/GenBank/DDBJ databases">
        <authorList>
            <consortium name="Pathogen Informatics"/>
        </authorList>
    </citation>
    <scope>NUCLEOTIDE SEQUENCE [LARGE SCALE GENOMIC DNA]</scope>
    <source>
        <strain evidence="1 2">MHpl1</strain>
    </source>
</reference>
<gene>
    <name evidence="1" type="ORF">HPLM_LOCUS15989</name>
</gene>
<accession>A0A3P7XI88</accession>